<proteinExistence type="predicted"/>
<sequence>MTAQVGWIGSKEKYVGEIVPVFQSAEARDKHEGTNVIRNNLGQSYLALVYYRGHDDFHRSYDLLDSTNSLPDWEKFRLSHRPSSRIVMATMTCAANLDGHAKIPAVTYRETDKHRLITSTTGSATECARLLGCPEIKGDTEDIADWVVGKGLENLPETLRQIAQVPCSMNMVFTLFEKPADDLRVYLLHSKSKTEPSRPYF</sequence>
<evidence type="ECO:0000313" key="2">
    <source>
        <dbReference type="Proteomes" id="UP000230340"/>
    </source>
</evidence>
<evidence type="ECO:0000313" key="1">
    <source>
        <dbReference type="EMBL" id="PIS22826.1"/>
    </source>
</evidence>
<organism evidence="1 2">
    <name type="scientific">candidate division WWE3 bacterium CG08_land_8_20_14_0_20_40_13</name>
    <dbReference type="NCBI Taxonomy" id="1975084"/>
    <lineage>
        <taxon>Bacteria</taxon>
        <taxon>Katanobacteria</taxon>
    </lineage>
</organism>
<dbReference type="EMBL" id="PEYT01000030">
    <property type="protein sequence ID" value="PIS22826.1"/>
    <property type="molecule type" value="Genomic_DNA"/>
</dbReference>
<reference evidence="2" key="1">
    <citation type="submission" date="2017-09" db="EMBL/GenBank/DDBJ databases">
        <title>Depth-based differentiation of microbial function through sediment-hosted aquifers and enrichment of novel symbionts in the deep terrestrial subsurface.</title>
        <authorList>
            <person name="Probst A.J."/>
            <person name="Ladd B."/>
            <person name="Jarett J.K."/>
            <person name="Geller-Mcgrath D.E."/>
            <person name="Sieber C.M.K."/>
            <person name="Emerson J.B."/>
            <person name="Anantharaman K."/>
            <person name="Thomas B.C."/>
            <person name="Malmstrom R."/>
            <person name="Stieglmeier M."/>
            <person name="Klingl A."/>
            <person name="Woyke T."/>
            <person name="Ryan C.M."/>
            <person name="Banfield J.F."/>
        </authorList>
    </citation>
    <scope>NUCLEOTIDE SEQUENCE [LARGE SCALE GENOMIC DNA]</scope>
</reference>
<gene>
    <name evidence="1" type="ORF">COT49_03360</name>
</gene>
<accession>A0A2H0XD18</accession>
<protein>
    <submittedName>
        <fullName evidence="1">Uncharacterized protein</fullName>
    </submittedName>
</protein>
<name>A0A2H0XD18_UNCKA</name>
<comment type="caution">
    <text evidence="1">The sequence shown here is derived from an EMBL/GenBank/DDBJ whole genome shotgun (WGS) entry which is preliminary data.</text>
</comment>
<dbReference type="AlphaFoldDB" id="A0A2H0XD18"/>
<feature type="non-terminal residue" evidence="1">
    <location>
        <position position="201"/>
    </location>
</feature>
<dbReference type="Proteomes" id="UP000230340">
    <property type="component" value="Unassembled WGS sequence"/>
</dbReference>